<keyword evidence="2" id="KW-1185">Reference proteome</keyword>
<dbReference type="Proteomes" id="UP001195914">
    <property type="component" value="Unassembled WGS sequence"/>
</dbReference>
<dbReference type="AlphaFoldDB" id="A0AAD9GJ37"/>
<reference evidence="1" key="1">
    <citation type="journal article" date="2014" name="Nucleic Acids Res.">
        <title>The evolutionary dynamics of variant antigen genes in Babesia reveal a history of genomic innovation underlying host-parasite interaction.</title>
        <authorList>
            <person name="Jackson A.P."/>
            <person name="Otto T.D."/>
            <person name="Darby A."/>
            <person name="Ramaprasad A."/>
            <person name="Xia D."/>
            <person name="Echaide I.E."/>
            <person name="Farber M."/>
            <person name="Gahlot S."/>
            <person name="Gamble J."/>
            <person name="Gupta D."/>
            <person name="Gupta Y."/>
            <person name="Jackson L."/>
            <person name="Malandrin L."/>
            <person name="Malas T.B."/>
            <person name="Moussa E."/>
            <person name="Nair M."/>
            <person name="Reid A.J."/>
            <person name="Sanders M."/>
            <person name="Sharma J."/>
            <person name="Tracey A."/>
            <person name="Quail M.A."/>
            <person name="Weir W."/>
            <person name="Wastling J.M."/>
            <person name="Hall N."/>
            <person name="Willadsen P."/>
            <person name="Lingelbach K."/>
            <person name="Shiels B."/>
            <person name="Tait A."/>
            <person name="Berriman M."/>
            <person name="Allred D.R."/>
            <person name="Pain A."/>
        </authorList>
    </citation>
    <scope>NUCLEOTIDE SEQUENCE</scope>
    <source>
        <strain evidence="1">1802A</strain>
    </source>
</reference>
<name>A0AAD9GJ37_BABDI</name>
<protein>
    <submittedName>
        <fullName evidence="1">Secreted antigen 1</fullName>
    </submittedName>
</protein>
<comment type="caution">
    <text evidence="1">The sequence shown here is derived from an EMBL/GenBank/DDBJ whole genome shotgun (WGS) entry which is preliminary data.</text>
</comment>
<evidence type="ECO:0000313" key="2">
    <source>
        <dbReference type="Proteomes" id="UP001195914"/>
    </source>
</evidence>
<dbReference type="EMBL" id="JAHBMH010000016">
    <property type="protein sequence ID" value="KAK1939093.1"/>
    <property type="molecule type" value="Genomic_DNA"/>
</dbReference>
<gene>
    <name evidence="1" type="ORF">X943_003254</name>
</gene>
<accession>A0AAD9GJ37</accession>
<evidence type="ECO:0000313" key="1">
    <source>
        <dbReference type="EMBL" id="KAK1939093.1"/>
    </source>
</evidence>
<sequence length="322" mass="35426">MLFNCDGGMKTYSLGAWSGQNVNGSGGSGKDLNNWLTKVENLKPLTPGLISRGFLGSELKNSNDGSTVAPLIKNIIKHDNPGDFQKVLASLLFACPWDPSLLGHALCFLYKFCEKVGSDYLQEGGESFNQYKEEFERKFNGSFDEMQKRCNEVNNGLTPFTLGLGSSETHLSPVCQKNTGLFNDLWDDGKFEDYVKWLKENLEKIIEALEKLSTEHTTWTTHSFEHAYTAGPFRFGFVFKDNKWQNDMSHRKLQEPISKLTASLQSLQKSLENFSTGNPGATAGGVFTGLLGTGGLGAGAAYATNAFGFQNFISGLISSFLK</sequence>
<reference evidence="1" key="2">
    <citation type="submission" date="2021-05" db="EMBL/GenBank/DDBJ databases">
        <authorList>
            <person name="Pain A."/>
        </authorList>
    </citation>
    <scope>NUCLEOTIDE SEQUENCE</scope>
    <source>
        <strain evidence="1">1802A</strain>
    </source>
</reference>
<organism evidence="1 2">
    <name type="scientific">Babesia divergens</name>
    <dbReference type="NCBI Taxonomy" id="32595"/>
    <lineage>
        <taxon>Eukaryota</taxon>
        <taxon>Sar</taxon>
        <taxon>Alveolata</taxon>
        <taxon>Apicomplexa</taxon>
        <taxon>Aconoidasida</taxon>
        <taxon>Piroplasmida</taxon>
        <taxon>Babesiidae</taxon>
        <taxon>Babesia</taxon>
    </lineage>
</organism>
<proteinExistence type="predicted"/>